<organism evidence="1">
    <name type="scientific">Bionectria ochroleuca</name>
    <name type="common">Gliocladium roseum</name>
    <dbReference type="NCBI Taxonomy" id="29856"/>
    <lineage>
        <taxon>Eukaryota</taxon>
        <taxon>Fungi</taxon>
        <taxon>Dikarya</taxon>
        <taxon>Ascomycota</taxon>
        <taxon>Pezizomycotina</taxon>
        <taxon>Sordariomycetes</taxon>
        <taxon>Hypocreomycetidae</taxon>
        <taxon>Hypocreales</taxon>
        <taxon>Bionectriaceae</taxon>
        <taxon>Clonostachys</taxon>
    </lineage>
</organism>
<gene>
    <name evidence="1" type="ORF">BN869_000011831_1</name>
</gene>
<accession>A0A0B7KE31</accession>
<sequence length="59" mass="6724">MRTNGGNKHCIKFLGQRHFQPNNSRDWDDEENHVGGDVCNGNGDVNGCRINTFVRRSSY</sequence>
<reference evidence="1" key="1">
    <citation type="submission" date="2015-01" db="EMBL/GenBank/DDBJ databases">
        <authorList>
            <person name="Durling Mikael"/>
        </authorList>
    </citation>
    <scope>NUCLEOTIDE SEQUENCE</scope>
</reference>
<proteinExistence type="predicted"/>
<protein>
    <submittedName>
        <fullName evidence="1">Uncharacterized protein</fullName>
    </submittedName>
</protein>
<evidence type="ECO:0000313" key="1">
    <source>
        <dbReference type="EMBL" id="CEO55773.1"/>
    </source>
</evidence>
<name>A0A0B7KE31_BIOOC</name>
<dbReference type="EMBL" id="CDPU01000056">
    <property type="protein sequence ID" value="CEO55773.1"/>
    <property type="molecule type" value="Genomic_DNA"/>
</dbReference>
<dbReference type="AlphaFoldDB" id="A0A0B7KE31"/>